<evidence type="ECO:0000313" key="3">
    <source>
        <dbReference type="Proteomes" id="UP000243488"/>
    </source>
</evidence>
<accession>A0A1V0B2V9</accession>
<dbReference type="Pfam" id="PF04383">
    <property type="entry name" value="KilA-N"/>
    <property type="match status" value="1"/>
</dbReference>
<dbReference type="InterPro" id="IPR017880">
    <property type="entry name" value="KilA_N"/>
</dbReference>
<evidence type="ECO:0000313" key="2">
    <source>
        <dbReference type="EMBL" id="AQZ94221.1"/>
    </source>
</evidence>
<dbReference type="EMBL" id="CP020100">
    <property type="protein sequence ID" value="AQZ94221.1"/>
    <property type="molecule type" value="Genomic_DNA"/>
</dbReference>
<organism evidence="2 3">
    <name type="scientific">Halopseudomonas phragmitis</name>
    <dbReference type="NCBI Taxonomy" id="1931241"/>
    <lineage>
        <taxon>Bacteria</taxon>
        <taxon>Pseudomonadati</taxon>
        <taxon>Pseudomonadota</taxon>
        <taxon>Gammaproteobacteria</taxon>
        <taxon>Pseudomonadales</taxon>
        <taxon>Pseudomonadaceae</taxon>
        <taxon>Halopseudomonas</taxon>
    </lineage>
</organism>
<sequence>MKAKLSVLDQDISTDTRDGVEYICITDIARYKNAERTGAILGNWLRNRNTIEFLGVWEQIHNPDFKVIEFDDFKKQAGLNSFTLTPKQWIEKTNAIGLKSKAGRYGGTYAQKDIAFEFASWISVEFKLYLIKEFQRLKEQEYRQLGWDIRRNLAKVNYLIHTDAIRENLIPDTLTAQQISRVYASEADLLNMALFGVTAKEWRESNPTLKGNIRDHANVHQLVCLANLEAMNAHFIEQGVAQHERLARLNELAIRQMRVLQDKATSLLPSPDKGD</sequence>
<proteinExistence type="predicted"/>
<dbReference type="STRING" id="1931241.BVH74_05390"/>
<dbReference type="AlphaFoldDB" id="A0A1V0B2V9"/>
<keyword evidence="3" id="KW-1185">Reference proteome</keyword>
<dbReference type="PROSITE" id="PS51301">
    <property type="entry name" value="KILA_N"/>
    <property type="match status" value="1"/>
</dbReference>
<evidence type="ECO:0000259" key="1">
    <source>
        <dbReference type="PROSITE" id="PS51301"/>
    </source>
</evidence>
<dbReference type="RefSeq" id="WP_080049075.1">
    <property type="nucleotide sequence ID" value="NZ_CP020100.1"/>
</dbReference>
<dbReference type="GO" id="GO:0003677">
    <property type="term" value="F:DNA binding"/>
    <property type="evidence" value="ECO:0007669"/>
    <property type="project" value="UniProtKB-KW"/>
</dbReference>
<dbReference type="SMART" id="SM01252">
    <property type="entry name" value="KilA-N"/>
    <property type="match status" value="1"/>
</dbReference>
<dbReference type="Proteomes" id="UP000243488">
    <property type="component" value="Chromosome"/>
</dbReference>
<dbReference type="InterPro" id="IPR018004">
    <property type="entry name" value="KilA/APSES_HTH"/>
</dbReference>
<dbReference type="KEGG" id="ppha:BVH74_05390"/>
<name>A0A1V0B2V9_9GAMM</name>
<feature type="domain" description="KilA-N" evidence="1">
    <location>
        <begin position="1"/>
        <end position="137"/>
    </location>
</feature>
<protein>
    <submittedName>
        <fullName evidence="2">DNA-binding protein</fullName>
    </submittedName>
</protein>
<keyword evidence="2" id="KW-0238">DNA-binding</keyword>
<gene>
    <name evidence="2" type="ORF">BVH74_05390</name>
</gene>
<reference evidence="2 3" key="1">
    <citation type="submission" date="2017-03" db="EMBL/GenBank/DDBJ databases">
        <title>Complete genome sequence of the novel DNRA strain Pseudomonas sp. S-6-2 isolated from Chinese polluted river sediment. Journal of Biotechnology.</title>
        <authorList>
            <person name="Li J."/>
            <person name="Xiang F."/>
            <person name="Wang L."/>
            <person name="Xi L."/>
            <person name="Liu J."/>
        </authorList>
    </citation>
    <scope>NUCLEOTIDE SEQUENCE [LARGE SCALE GENOMIC DNA]</scope>
    <source>
        <strain evidence="2 3">S-6-2</strain>
    </source>
</reference>